<dbReference type="EMBL" id="SDKM01000027">
    <property type="protein sequence ID" value="RYP84021.1"/>
    <property type="molecule type" value="Genomic_DNA"/>
</dbReference>
<comment type="caution">
    <text evidence="5">The sequence shown here is derived from an EMBL/GenBank/DDBJ whole genome shotgun (WGS) entry which is preliminary data.</text>
</comment>
<evidence type="ECO:0000313" key="6">
    <source>
        <dbReference type="Proteomes" id="UP000295198"/>
    </source>
</evidence>
<organism evidence="5 6">
    <name type="scientific">Nocardioides guangzhouensis</name>
    <dbReference type="NCBI Taxonomy" id="2497878"/>
    <lineage>
        <taxon>Bacteria</taxon>
        <taxon>Bacillati</taxon>
        <taxon>Actinomycetota</taxon>
        <taxon>Actinomycetes</taxon>
        <taxon>Propionibacteriales</taxon>
        <taxon>Nocardioidaceae</taxon>
        <taxon>Nocardioides</taxon>
    </lineage>
</organism>
<name>A0A4Q4Z9Y3_9ACTN</name>
<dbReference type="InterPro" id="IPR028082">
    <property type="entry name" value="Peripla_BP_I"/>
</dbReference>
<evidence type="ECO:0000256" key="1">
    <source>
        <dbReference type="ARBA" id="ARBA00004196"/>
    </source>
</evidence>
<keyword evidence="6" id="KW-1185">Reference proteome</keyword>
<protein>
    <submittedName>
        <fullName evidence="5">Sugar ABC transporter substrate-binding protein</fullName>
    </submittedName>
</protein>
<dbReference type="OrthoDB" id="5188239at2"/>
<dbReference type="Pfam" id="PF13407">
    <property type="entry name" value="Peripla_BP_4"/>
    <property type="match status" value="1"/>
</dbReference>
<evidence type="ECO:0000256" key="2">
    <source>
        <dbReference type="ARBA" id="ARBA00007639"/>
    </source>
</evidence>
<dbReference type="Gene3D" id="3.40.50.2300">
    <property type="match status" value="2"/>
</dbReference>
<dbReference type="AlphaFoldDB" id="A0A4Q4Z9Y3"/>
<gene>
    <name evidence="5" type="ORF">EKO23_17210</name>
</gene>
<evidence type="ECO:0000259" key="4">
    <source>
        <dbReference type="Pfam" id="PF13407"/>
    </source>
</evidence>
<sequence>MPAITAQWVPGCRRPVFPVTTTTGDHHRVRLRDPGDVVTSLSLSTGKVLLAGLAASSLLTLAACGGDTQPAAGATDSDSGSRTIVFSPLGLQIPAMKQLSEGVTAYGTEKGYKVTVQDPKLDPQKQVTDLQSVIESGAADGAWAIAVAPASMKALVQTALDKGVPMVLNGVPQDYGLDGLVPGVSFSTIDYKAQGQAAGEELGNCINERHDGKSKVLFVESAPGTAGKEDLESEVRKSLAATAPDSEIVATITVSDRTKAQTDISNVLQGNPDITAVFGQNDEGALGAVGAFKAAGKDTPCITEAGGNEETLAAVKSGDIYAVVALQFEADMAQSFDALTTMIDDPEATGVQLTVPQEVVKAEG</sequence>
<comment type="similarity">
    <text evidence="2">Belongs to the bacterial solute-binding protein 2 family.</text>
</comment>
<evidence type="ECO:0000256" key="3">
    <source>
        <dbReference type="ARBA" id="ARBA00022729"/>
    </source>
</evidence>
<dbReference type="CDD" id="cd01536">
    <property type="entry name" value="PBP1_ABC_sugar_binding-like"/>
    <property type="match status" value="1"/>
</dbReference>
<dbReference type="PANTHER" id="PTHR46847">
    <property type="entry name" value="D-ALLOSE-BINDING PERIPLASMIC PROTEIN-RELATED"/>
    <property type="match status" value="1"/>
</dbReference>
<dbReference type="SUPFAM" id="SSF53822">
    <property type="entry name" value="Periplasmic binding protein-like I"/>
    <property type="match status" value="1"/>
</dbReference>
<feature type="domain" description="Periplasmic binding protein" evidence="4">
    <location>
        <begin position="84"/>
        <end position="342"/>
    </location>
</feature>
<dbReference type="GO" id="GO:0030313">
    <property type="term" value="C:cell envelope"/>
    <property type="evidence" value="ECO:0007669"/>
    <property type="project" value="UniProtKB-SubCell"/>
</dbReference>
<dbReference type="PANTHER" id="PTHR46847:SF1">
    <property type="entry name" value="D-ALLOSE-BINDING PERIPLASMIC PROTEIN-RELATED"/>
    <property type="match status" value="1"/>
</dbReference>
<evidence type="ECO:0000313" key="5">
    <source>
        <dbReference type="EMBL" id="RYP84021.1"/>
    </source>
</evidence>
<reference evidence="5 6" key="1">
    <citation type="submission" date="2019-01" db="EMBL/GenBank/DDBJ databases">
        <title>Nocardioides guangzhouensis sp. nov., an actinobacterium isolated from soil.</title>
        <authorList>
            <person name="Fu Y."/>
            <person name="Cai Y."/>
            <person name="Lin Z."/>
            <person name="Chen P."/>
        </authorList>
    </citation>
    <scope>NUCLEOTIDE SEQUENCE [LARGE SCALE GENOMIC DNA]</scope>
    <source>
        <strain evidence="5 6">130</strain>
    </source>
</reference>
<dbReference type="InterPro" id="IPR025997">
    <property type="entry name" value="SBP_2_dom"/>
</dbReference>
<accession>A0A4Q4Z9Y3</accession>
<comment type="subcellular location">
    <subcellularLocation>
        <location evidence="1">Cell envelope</location>
    </subcellularLocation>
</comment>
<keyword evidence="3" id="KW-0732">Signal</keyword>
<proteinExistence type="inferred from homology"/>
<dbReference type="Proteomes" id="UP000295198">
    <property type="component" value="Unassembled WGS sequence"/>
</dbReference>
<dbReference type="GO" id="GO:0030246">
    <property type="term" value="F:carbohydrate binding"/>
    <property type="evidence" value="ECO:0007669"/>
    <property type="project" value="UniProtKB-ARBA"/>
</dbReference>